<feature type="domain" description="Phosphoribosyltransferase" evidence="12">
    <location>
        <begin position="34"/>
        <end position="152"/>
    </location>
</feature>
<comment type="similarity">
    <text evidence="5 11">Belongs to the purine/pyrimidine phosphoribosyltransferase family.</text>
</comment>
<evidence type="ECO:0000256" key="9">
    <source>
        <dbReference type="ARBA" id="ARBA00022679"/>
    </source>
</evidence>
<dbReference type="Proteomes" id="UP001254608">
    <property type="component" value="Unassembled WGS sequence"/>
</dbReference>
<evidence type="ECO:0000256" key="2">
    <source>
        <dbReference type="ARBA" id="ARBA00003968"/>
    </source>
</evidence>
<evidence type="ECO:0000313" key="13">
    <source>
        <dbReference type="EMBL" id="MDT0496787.1"/>
    </source>
</evidence>
<dbReference type="InterPro" id="IPR029057">
    <property type="entry name" value="PRTase-like"/>
</dbReference>
<dbReference type="EC" id="2.4.2.7" evidence="6 11"/>
<dbReference type="InterPro" id="IPR000836">
    <property type="entry name" value="PRTase_dom"/>
</dbReference>
<dbReference type="RefSeq" id="WP_311364179.1">
    <property type="nucleotide sequence ID" value="NZ_JAVRIC010000005.1"/>
</dbReference>
<comment type="pathway">
    <text evidence="4 11">Purine metabolism; AMP biosynthesis via salvage pathway; AMP from adenine: step 1/1.</text>
</comment>
<keyword evidence="8 11" id="KW-0328">Glycosyltransferase</keyword>
<comment type="catalytic activity">
    <reaction evidence="1 11">
        <text>AMP + diphosphate = 5-phospho-alpha-D-ribose 1-diphosphate + adenine</text>
        <dbReference type="Rhea" id="RHEA:16609"/>
        <dbReference type="ChEBI" id="CHEBI:16708"/>
        <dbReference type="ChEBI" id="CHEBI:33019"/>
        <dbReference type="ChEBI" id="CHEBI:58017"/>
        <dbReference type="ChEBI" id="CHEBI:456215"/>
        <dbReference type="EC" id="2.4.2.7"/>
    </reaction>
</comment>
<dbReference type="PANTHER" id="PTHR32315">
    <property type="entry name" value="ADENINE PHOSPHORIBOSYLTRANSFERASE"/>
    <property type="match status" value="1"/>
</dbReference>
<evidence type="ECO:0000256" key="7">
    <source>
        <dbReference type="ARBA" id="ARBA00022490"/>
    </source>
</evidence>
<accession>A0ABU2WG00</accession>
<dbReference type="EMBL" id="JAVRIC010000005">
    <property type="protein sequence ID" value="MDT0496787.1"/>
    <property type="molecule type" value="Genomic_DNA"/>
</dbReference>
<dbReference type="SUPFAM" id="SSF53271">
    <property type="entry name" value="PRTase-like"/>
    <property type="match status" value="1"/>
</dbReference>
<dbReference type="HAMAP" id="MF_00004">
    <property type="entry name" value="Aden_phosphoribosyltr"/>
    <property type="match status" value="1"/>
</dbReference>
<dbReference type="InterPro" id="IPR050054">
    <property type="entry name" value="UPRTase/APRTase"/>
</dbReference>
<dbReference type="NCBIfam" id="NF002634">
    <property type="entry name" value="PRK02304.1-3"/>
    <property type="match status" value="1"/>
</dbReference>
<keyword evidence="14" id="KW-1185">Reference proteome</keyword>
<dbReference type="CDD" id="cd06223">
    <property type="entry name" value="PRTases_typeI"/>
    <property type="match status" value="1"/>
</dbReference>
<evidence type="ECO:0000256" key="11">
    <source>
        <dbReference type="HAMAP-Rule" id="MF_00004"/>
    </source>
</evidence>
<dbReference type="Pfam" id="PF00156">
    <property type="entry name" value="Pribosyltran"/>
    <property type="match status" value="1"/>
</dbReference>
<comment type="function">
    <text evidence="2 11">Catalyzes a salvage reaction resulting in the formation of AMP, that is energically less costly than de novo synthesis.</text>
</comment>
<evidence type="ECO:0000256" key="6">
    <source>
        <dbReference type="ARBA" id="ARBA00011893"/>
    </source>
</evidence>
<keyword evidence="10 11" id="KW-0660">Purine salvage</keyword>
<dbReference type="NCBIfam" id="TIGR01090">
    <property type="entry name" value="apt"/>
    <property type="match status" value="1"/>
</dbReference>
<evidence type="ECO:0000259" key="12">
    <source>
        <dbReference type="Pfam" id="PF00156"/>
    </source>
</evidence>
<comment type="caution">
    <text evidence="13">The sequence shown here is derived from an EMBL/GenBank/DDBJ whole genome shotgun (WGS) entry which is preliminary data.</text>
</comment>
<reference evidence="13 14" key="1">
    <citation type="submission" date="2023-09" db="EMBL/GenBank/DDBJ databases">
        <authorList>
            <person name="Rey-Velasco X."/>
        </authorList>
    </citation>
    <scope>NUCLEOTIDE SEQUENCE [LARGE SCALE GENOMIC DNA]</scope>
    <source>
        <strain evidence="13 14">W345</strain>
    </source>
</reference>
<dbReference type="NCBIfam" id="NF002636">
    <property type="entry name" value="PRK02304.1-5"/>
    <property type="match status" value="1"/>
</dbReference>
<dbReference type="Gene3D" id="3.40.50.2020">
    <property type="match status" value="1"/>
</dbReference>
<evidence type="ECO:0000256" key="8">
    <source>
        <dbReference type="ARBA" id="ARBA00022676"/>
    </source>
</evidence>
<evidence type="ECO:0000256" key="5">
    <source>
        <dbReference type="ARBA" id="ARBA00008391"/>
    </source>
</evidence>
<gene>
    <name evidence="11" type="primary">apt</name>
    <name evidence="13" type="ORF">RM530_05340</name>
</gene>
<dbReference type="GO" id="GO:0003999">
    <property type="term" value="F:adenine phosphoribosyltransferase activity"/>
    <property type="evidence" value="ECO:0007669"/>
    <property type="project" value="UniProtKB-EC"/>
</dbReference>
<organism evidence="13 14">
    <name type="scientific">Banduia mediterranea</name>
    <dbReference type="NCBI Taxonomy" id="3075609"/>
    <lineage>
        <taxon>Bacteria</taxon>
        <taxon>Pseudomonadati</taxon>
        <taxon>Pseudomonadota</taxon>
        <taxon>Gammaproteobacteria</taxon>
        <taxon>Nevskiales</taxon>
        <taxon>Algiphilaceae</taxon>
        <taxon>Banduia</taxon>
    </lineage>
</organism>
<comment type="subunit">
    <text evidence="11">Homodimer.</text>
</comment>
<evidence type="ECO:0000313" key="14">
    <source>
        <dbReference type="Proteomes" id="UP001254608"/>
    </source>
</evidence>
<name>A0ABU2WG00_9GAMM</name>
<proteinExistence type="inferred from homology"/>
<sequence>MDAKTISKLVRKVPDYPQPGVVFRDITPLLADADAFADVVEAMSTRIEAHHARALVALEARGFLFGAAIASRLQMPLHLARKPGKLPCETVRRSYALEYGEDGLELHADAFAGDTRCAIVDDVLATGGTAAAAAELISALGAKPVCCVVLLELESLGGRKRLGEVPVESLLIDEP</sequence>
<evidence type="ECO:0000256" key="3">
    <source>
        <dbReference type="ARBA" id="ARBA00004496"/>
    </source>
</evidence>
<evidence type="ECO:0000256" key="10">
    <source>
        <dbReference type="ARBA" id="ARBA00022726"/>
    </source>
</evidence>
<keyword evidence="7 11" id="KW-0963">Cytoplasm</keyword>
<dbReference type="PANTHER" id="PTHR32315:SF3">
    <property type="entry name" value="ADENINE PHOSPHORIBOSYLTRANSFERASE"/>
    <property type="match status" value="1"/>
</dbReference>
<dbReference type="InterPro" id="IPR005764">
    <property type="entry name" value="Ade_phspho_trans"/>
</dbReference>
<evidence type="ECO:0000256" key="1">
    <source>
        <dbReference type="ARBA" id="ARBA00000868"/>
    </source>
</evidence>
<evidence type="ECO:0000256" key="4">
    <source>
        <dbReference type="ARBA" id="ARBA00004659"/>
    </source>
</evidence>
<keyword evidence="9 11" id="KW-0808">Transferase</keyword>
<comment type="subcellular location">
    <subcellularLocation>
        <location evidence="3 11">Cytoplasm</location>
    </subcellularLocation>
</comment>
<protein>
    <recommendedName>
        <fullName evidence="6 11">Adenine phosphoribosyltransferase</fullName>
        <shortName evidence="11">APRT</shortName>
        <ecNumber evidence="6 11">2.4.2.7</ecNumber>
    </recommendedName>
</protein>